<dbReference type="Proteomes" id="UP000719412">
    <property type="component" value="Unassembled WGS sequence"/>
</dbReference>
<feature type="compositionally biased region" description="Low complexity" evidence="2">
    <location>
        <begin position="186"/>
        <end position="205"/>
    </location>
</feature>
<feature type="region of interest" description="Disordered" evidence="2">
    <location>
        <begin position="63"/>
        <end position="88"/>
    </location>
</feature>
<dbReference type="PANTHER" id="PTHR44500:SF1">
    <property type="entry name" value="DNAJ HOMOLOG SUBFAMILY C MEMBER 12"/>
    <property type="match status" value="1"/>
</dbReference>
<dbReference type="PANTHER" id="PTHR44500">
    <property type="entry name" value="DNAJ HOMOLOG SUBFAMILY C MEMBER 12"/>
    <property type="match status" value="1"/>
</dbReference>
<gene>
    <name evidence="3" type="ORF">GEV33_008970</name>
</gene>
<reference evidence="3" key="1">
    <citation type="journal article" date="2020" name="J Insects Food Feed">
        <title>The yellow mealworm (Tenebrio molitor) genome: a resource for the emerging insects as food and feed industry.</title>
        <authorList>
            <person name="Eriksson T."/>
            <person name="Andere A."/>
            <person name="Kelstrup H."/>
            <person name="Emery V."/>
            <person name="Picard C."/>
        </authorList>
    </citation>
    <scope>NUCLEOTIDE SEQUENCE</scope>
    <source>
        <strain evidence="3">Stoneville</strain>
        <tissue evidence="3">Whole head</tissue>
    </source>
</reference>
<dbReference type="InterPro" id="IPR029827">
    <property type="entry name" value="JDP1-like"/>
</dbReference>
<evidence type="ECO:0000313" key="3">
    <source>
        <dbReference type="EMBL" id="KAH0813820.1"/>
    </source>
</evidence>
<accession>A0A8J6H855</accession>
<protein>
    <submittedName>
        <fullName evidence="3">Uncharacterized protein</fullName>
    </submittedName>
</protein>
<name>A0A8J6H855_TENMO</name>
<evidence type="ECO:0000313" key="4">
    <source>
        <dbReference type="Proteomes" id="UP000719412"/>
    </source>
</evidence>
<keyword evidence="4" id="KW-1185">Reference proteome</keyword>
<comment type="caution">
    <text evidence="3">The sequence shown here is derived from an EMBL/GenBank/DDBJ whole genome shotgun (WGS) entry which is preliminary data.</text>
</comment>
<dbReference type="AlphaFoldDB" id="A0A8J6H855"/>
<evidence type="ECO:0000256" key="1">
    <source>
        <dbReference type="ARBA" id="ARBA00023186"/>
    </source>
</evidence>
<dbReference type="GO" id="GO:0005737">
    <property type="term" value="C:cytoplasm"/>
    <property type="evidence" value="ECO:0007669"/>
    <property type="project" value="TreeGrafter"/>
</dbReference>
<evidence type="ECO:0000256" key="2">
    <source>
        <dbReference type="SAM" id="MobiDB-lite"/>
    </source>
</evidence>
<proteinExistence type="predicted"/>
<sequence length="232" mass="24924">MKFALFRSKDCLCRSPEHILQEAKETLCDSEKRSNYDKWRNSGISISYKQWLGMKEHVHQSMHWSTPKTKDRMLETGGSSGPSSLGAGGVTAAQRRASEGGANLHWAGRGTGSAWGTEAPSEVYGCPSEVGKYAGPPPILFDVFSTLVFGGRGPSVQLAMTEAQTNCRPEYRTSQWASLKSQEKILASGGSSGPSSLSAGGTPAAYRRASEGGPNLYMKLASKKAAEKNNEI</sequence>
<reference evidence="3" key="2">
    <citation type="submission" date="2021-08" db="EMBL/GenBank/DDBJ databases">
        <authorList>
            <person name="Eriksson T."/>
        </authorList>
    </citation>
    <scope>NUCLEOTIDE SEQUENCE</scope>
    <source>
        <strain evidence="3">Stoneville</strain>
        <tissue evidence="3">Whole head</tissue>
    </source>
</reference>
<dbReference type="EMBL" id="JABDTM020024918">
    <property type="protein sequence ID" value="KAH0813820.1"/>
    <property type="molecule type" value="Genomic_DNA"/>
</dbReference>
<feature type="region of interest" description="Disordered" evidence="2">
    <location>
        <begin position="185"/>
        <end position="210"/>
    </location>
</feature>
<organism evidence="3 4">
    <name type="scientific">Tenebrio molitor</name>
    <name type="common">Yellow mealworm beetle</name>
    <dbReference type="NCBI Taxonomy" id="7067"/>
    <lineage>
        <taxon>Eukaryota</taxon>
        <taxon>Metazoa</taxon>
        <taxon>Ecdysozoa</taxon>
        <taxon>Arthropoda</taxon>
        <taxon>Hexapoda</taxon>
        <taxon>Insecta</taxon>
        <taxon>Pterygota</taxon>
        <taxon>Neoptera</taxon>
        <taxon>Endopterygota</taxon>
        <taxon>Coleoptera</taxon>
        <taxon>Polyphaga</taxon>
        <taxon>Cucujiformia</taxon>
        <taxon>Tenebrionidae</taxon>
        <taxon>Tenebrio</taxon>
    </lineage>
</organism>
<keyword evidence="1" id="KW-0143">Chaperone</keyword>